<feature type="transmembrane region" description="Helical" evidence="9">
    <location>
        <begin position="179"/>
        <end position="196"/>
    </location>
</feature>
<dbReference type="HOGENOM" id="CLU_008721_4_2_1"/>
<name>A0A067PUR9_9AGAM</name>
<feature type="transmembrane region" description="Helical" evidence="9">
    <location>
        <begin position="450"/>
        <end position="469"/>
    </location>
</feature>
<dbReference type="OrthoDB" id="1699231at2759"/>
<protein>
    <recommendedName>
        <fullName evidence="10">Sodium/calcium exchanger membrane region domain-containing protein</fullName>
    </recommendedName>
</protein>
<dbReference type="Gene3D" id="1.20.1420.30">
    <property type="entry name" value="NCX, central ion-binding region"/>
    <property type="match status" value="2"/>
</dbReference>
<sequence length="532" mass="57911">MPAPSNVDLGGGESDLQPNRVPTPDPSLPALPAPSQSENEQRQLRQTSASRHHPTISPRGSATSGISGRTLDHSPNARPDGHPLTLPPKTLRRSTTLATLLLAPEKRVGQPPGLLRGFRNVFFSSWLNSLIFFLPVAWTLHFRGDSAGLVFAFTYLTAISLGNLIGLATEELQLRVGPVTGMWLGITMLISAIIALKSCQLRVVQLSLVGSMLSNLLLILGLSIFAGGVRFSEQGFNAGMTRINTSLLALAVISVLLPAAFHFSVNQNLDAEGNPLSNQTQGVDILKMSHAVAIILIILYGWFLLFQLFSHKFVFFDPHGDEDRMVSTRYPARIPPSHRDTGTTIAPDVETGGPELVPEYIEEDEEKEVPNLSVLSSIFLLVFSVGLVVPTLEWLVNAMTTLAASGRLSKEWVGLILIPILSGNTAERIKSVGFSVKDRLTSSIYSAVGSTIQIALFIIPIVICIAWIMGKPLTLLFDPFECVVIWMISFTVVAGKTNWFDGAILLHVYLMVAVSFWFYPGYDPTASLLTCE</sequence>
<evidence type="ECO:0000256" key="8">
    <source>
        <dbReference type="SAM" id="MobiDB-lite"/>
    </source>
</evidence>
<evidence type="ECO:0000256" key="4">
    <source>
        <dbReference type="ARBA" id="ARBA00022692"/>
    </source>
</evidence>
<feature type="transmembrane region" description="Helical" evidence="9">
    <location>
        <begin position="372"/>
        <end position="392"/>
    </location>
</feature>
<evidence type="ECO:0000259" key="10">
    <source>
        <dbReference type="Pfam" id="PF01699"/>
    </source>
</evidence>
<keyword evidence="7 9" id="KW-0472">Membrane</keyword>
<keyword evidence="6" id="KW-0406">Ion transport</keyword>
<dbReference type="EMBL" id="KL197730">
    <property type="protein sequence ID" value="KDQ54091.1"/>
    <property type="molecule type" value="Genomic_DNA"/>
</dbReference>
<evidence type="ECO:0000256" key="7">
    <source>
        <dbReference type="ARBA" id="ARBA00023136"/>
    </source>
</evidence>
<evidence type="ECO:0000256" key="1">
    <source>
        <dbReference type="ARBA" id="ARBA00004127"/>
    </source>
</evidence>
<comment type="similarity">
    <text evidence="2">Belongs to the Ca(2+):cation antiporter (CaCA) (TC 2.A.19) family.</text>
</comment>
<dbReference type="Proteomes" id="UP000027265">
    <property type="component" value="Unassembled WGS sequence"/>
</dbReference>
<feature type="transmembrane region" description="Helical" evidence="9">
    <location>
        <begin position="146"/>
        <end position="167"/>
    </location>
</feature>
<dbReference type="GO" id="GO:0012505">
    <property type="term" value="C:endomembrane system"/>
    <property type="evidence" value="ECO:0007669"/>
    <property type="project" value="UniProtKB-SubCell"/>
</dbReference>
<dbReference type="PANTHER" id="PTHR31503:SF20">
    <property type="entry name" value="CA(2+)_H(+) EXCHANGER, PUTATIVE (EUROFUNG)-RELATED"/>
    <property type="match status" value="1"/>
</dbReference>
<dbReference type="PANTHER" id="PTHR31503">
    <property type="entry name" value="VACUOLAR CALCIUM ION TRANSPORTER"/>
    <property type="match status" value="1"/>
</dbReference>
<feature type="transmembrane region" description="Helical" evidence="9">
    <location>
        <begin position="243"/>
        <end position="265"/>
    </location>
</feature>
<dbReference type="GO" id="GO:0000329">
    <property type="term" value="C:fungal-type vacuole membrane"/>
    <property type="evidence" value="ECO:0007669"/>
    <property type="project" value="TreeGrafter"/>
</dbReference>
<evidence type="ECO:0000256" key="5">
    <source>
        <dbReference type="ARBA" id="ARBA00022989"/>
    </source>
</evidence>
<dbReference type="Pfam" id="PF01699">
    <property type="entry name" value="Na_Ca_ex"/>
    <property type="match status" value="2"/>
</dbReference>
<keyword evidence="4 9" id="KW-0812">Transmembrane</keyword>
<evidence type="ECO:0000256" key="3">
    <source>
        <dbReference type="ARBA" id="ARBA00022448"/>
    </source>
</evidence>
<feature type="transmembrane region" description="Helical" evidence="9">
    <location>
        <begin position="475"/>
        <end position="495"/>
    </location>
</feature>
<comment type="subcellular location">
    <subcellularLocation>
        <location evidence="1">Endomembrane system</location>
        <topology evidence="1">Multi-pass membrane protein</topology>
    </subcellularLocation>
</comment>
<evidence type="ECO:0000313" key="11">
    <source>
        <dbReference type="EMBL" id="KDQ54091.1"/>
    </source>
</evidence>
<feature type="transmembrane region" description="Helical" evidence="9">
    <location>
        <begin position="121"/>
        <end position="140"/>
    </location>
</feature>
<feature type="compositionally biased region" description="Pro residues" evidence="8">
    <location>
        <begin position="21"/>
        <end position="32"/>
    </location>
</feature>
<gene>
    <name evidence="11" type="ORF">JAAARDRAFT_60868</name>
</gene>
<feature type="compositionally biased region" description="Polar residues" evidence="8">
    <location>
        <begin position="58"/>
        <end position="67"/>
    </location>
</feature>
<keyword evidence="3" id="KW-0813">Transport</keyword>
<dbReference type="GO" id="GO:0015369">
    <property type="term" value="F:calcium:proton antiporter activity"/>
    <property type="evidence" value="ECO:0007669"/>
    <property type="project" value="TreeGrafter"/>
</dbReference>
<feature type="region of interest" description="Disordered" evidence="8">
    <location>
        <begin position="1"/>
        <end position="89"/>
    </location>
</feature>
<dbReference type="GO" id="GO:0006874">
    <property type="term" value="P:intracellular calcium ion homeostasis"/>
    <property type="evidence" value="ECO:0007669"/>
    <property type="project" value="TreeGrafter"/>
</dbReference>
<dbReference type="InterPro" id="IPR004713">
    <property type="entry name" value="CaH_exchang"/>
</dbReference>
<feature type="transmembrane region" description="Helical" evidence="9">
    <location>
        <begin position="502"/>
        <end position="519"/>
    </location>
</feature>
<feature type="domain" description="Sodium/calcium exchanger membrane region" evidence="10">
    <location>
        <begin position="377"/>
        <end position="517"/>
    </location>
</feature>
<keyword evidence="12" id="KW-1185">Reference proteome</keyword>
<organism evidence="11 12">
    <name type="scientific">Jaapia argillacea MUCL 33604</name>
    <dbReference type="NCBI Taxonomy" id="933084"/>
    <lineage>
        <taxon>Eukaryota</taxon>
        <taxon>Fungi</taxon>
        <taxon>Dikarya</taxon>
        <taxon>Basidiomycota</taxon>
        <taxon>Agaricomycotina</taxon>
        <taxon>Agaricomycetes</taxon>
        <taxon>Agaricomycetidae</taxon>
        <taxon>Jaapiales</taxon>
        <taxon>Jaapiaceae</taxon>
        <taxon>Jaapia</taxon>
    </lineage>
</organism>
<reference evidence="12" key="1">
    <citation type="journal article" date="2014" name="Proc. Natl. Acad. Sci. U.S.A.">
        <title>Extensive sampling of basidiomycete genomes demonstrates inadequacy of the white-rot/brown-rot paradigm for wood decay fungi.</title>
        <authorList>
            <person name="Riley R."/>
            <person name="Salamov A.A."/>
            <person name="Brown D.W."/>
            <person name="Nagy L.G."/>
            <person name="Floudas D."/>
            <person name="Held B.W."/>
            <person name="Levasseur A."/>
            <person name="Lombard V."/>
            <person name="Morin E."/>
            <person name="Otillar R."/>
            <person name="Lindquist E.A."/>
            <person name="Sun H."/>
            <person name="LaButti K.M."/>
            <person name="Schmutz J."/>
            <person name="Jabbour D."/>
            <person name="Luo H."/>
            <person name="Baker S.E."/>
            <person name="Pisabarro A.G."/>
            <person name="Walton J.D."/>
            <person name="Blanchette R.A."/>
            <person name="Henrissat B."/>
            <person name="Martin F."/>
            <person name="Cullen D."/>
            <person name="Hibbett D.S."/>
            <person name="Grigoriev I.V."/>
        </authorList>
    </citation>
    <scope>NUCLEOTIDE SEQUENCE [LARGE SCALE GENOMIC DNA]</scope>
    <source>
        <strain evidence="12">MUCL 33604</strain>
    </source>
</reference>
<feature type="transmembrane region" description="Helical" evidence="9">
    <location>
        <begin position="285"/>
        <end position="306"/>
    </location>
</feature>
<proteinExistence type="inferred from homology"/>
<dbReference type="InParanoid" id="A0A067PUR9"/>
<evidence type="ECO:0000313" key="12">
    <source>
        <dbReference type="Proteomes" id="UP000027265"/>
    </source>
</evidence>
<dbReference type="STRING" id="933084.A0A067PUR9"/>
<feature type="transmembrane region" description="Helical" evidence="9">
    <location>
        <begin position="208"/>
        <end position="231"/>
    </location>
</feature>
<evidence type="ECO:0000256" key="2">
    <source>
        <dbReference type="ARBA" id="ARBA00008170"/>
    </source>
</evidence>
<dbReference type="InterPro" id="IPR044880">
    <property type="entry name" value="NCX_ion-bd_dom_sf"/>
</dbReference>
<dbReference type="InterPro" id="IPR004837">
    <property type="entry name" value="NaCa_Exmemb"/>
</dbReference>
<keyword evidence="5 9" id="KW-1133">Transmembrane helix</keyword>
<accession>A0A067PUR9</accession>
<evidence type="ECO:0000256" key="9">
    <source>
        <dbReference type="SAM" id="Phobius"/>
    </source>
</evidence>
<dbReference type="AlphaFoldDB" id="A0A067PUR9"/>
<feature type="domain" description="Sodium/calcium exchanger membrane region" evidence="10">
    <location>
        <begin position="189"/>
        <end position="308"/>
    </location>
</feature>
<evidence type="ECO:0000256" key="6">
    <source>
        <dbReference type="ARBA" id="ARBA00023065"/>
    </source>
</evidence>